<dbReference type="Pfam" id="PF00677">
    <property type="entry name" value="Lum_binding"/>
    <property type="match status" value="1"/>
</dbReference>
<dbReference type="InterPro" id="IPR023366">
    <property type="entry name" value="ATP_synth_asu-like_sf"/>
</dbReference>
<dbReference type="InterPro" id="IPR017938">
    <property type="entry name" value="Riboflavin_synthase-like_b-brl"/>
</dbReference>
<keyword evidence="1" id="KW-0677">Repeat</keyword>
<keyword evidence="5" id="KW-1185">Reference proteome</keyword>
<dbReference type="InterPro" id="IPR026017">
    <property type="entry name" value="Lumazine-bd_dom"/>
</dbReference>
<gene>
    <name evidence="4" type="ORF">DM860_000248</name>
</gene>
<dbReference type="GO" id="GO:0009231">
    <property type="term" value="P:riboflavin biosynthetic process"/>
    <property type="evidence" value="ECO:0007669"/>
    <property type="project" value="TreeGrafter"/>
</dbReference>
<dbReference type="EMBL" id="NQVE01000215">
    <property type="protein sequence ID" value="RAL37554.1"/>
    <property type="molecule type" value="Genomic_DNA"/>
</dbReference>
<dbReference type="SUPFAM" id="SSF63380">
    <property type="entry name" value="Riboflavin synthase domain-like"/>
    <property type="match status" value="2"/>
</dbReference>
<dbReference type="GO" id="GO:0004746">
    <property type="term" value="F:riboflavin synthase activity"/>
    <property type="evidence" value="ECO:0007669"/>
    <property type="project" value="TreeGrafter"/>
</dbReference>
<accession>A0A328CWG3</accession>
<dbReference type="Proteomes" id="UP000249390">
    <property type="component" value="Unassembled WGS sequence"/>
</dbReference>
<evidence type="ECO:0000256" key="1">
    <source>
        <dbReference type="ARBA" id="ARBA00022737"/>
    </source>
</evidence>
<feature type="domain" description="Lumazine-binding" evidence="3">
    <location>
        <begin position="1"/>
        <end position="93"/>
    </location>
</feature>
<dbReference type="AlphaFoldDB" id="A0A328CWG3"/>
<evidence type="ECO:0000313" key="4">
    <source>
        <dbReference type="EMBL" id="RAL37554.1"/>
    </source>
</evidence>
<sequence length="141" mass="15878">MHKYRILKKGIKRKFHLEDWRKTKTILEGVYLGDNIAVNGTCLIVTEFDTGSFRFSAGVASETLRKTSLGELERRSQVNLERALTPSTRMGGHIVQGHVHGTREIAGFESEGDLLWVRVKKRKGLLRCTVPIAVDGIRSKC</sequence>
<dbReference type="CDD" id="cd00402">
    <property type="entry name" value="Riboflavin_synthase_like"/>
    <property type="match status" value="1"/>
</dbReference>
<organism evidence="4 5">
    <name type="scientific">Cuscuta australis</name>
    <dbReference type="NCBI Taxonomy" id="267555"/>
    <lineage>
        <taxon>Eukaryota</taxon>
        <taxon>Viridiplantae</taxon>
        <taxon>Streptophyta</taxon>
        <taxon>Embryophyta</taxon>
        <taxon>Tracheophyta</taxon>
        <taxon>Spermatophyta</taxon>
        <taxon>Magnoliopsida</taxon>
        <taxon>eudicotyledons</taxon>
        <taxon>Gunneridae</taxon>
        <taxon>Pentapetalae</taxon>
        <taxon>asterids</taxon>
        <taxon>lamiids</taxon>
        <taxon>Solanales</taxon>
        <taxon>Convolvulaceae</taxon>
        <taxon>Cuscuteae</taxon>
        <taxon>Cuscuta</taxon>
        <taxon>Cuscuta subgen. Grammica</taxon>
        <taxon>Cuscuta sect. Cleistogrammica</taxon>
    </lineage>
</organism>
<dbReference type="PROSITE" id="PS51177">
    <property type="entry name" value="LUMAZINE_BIND"/>
    <property type="match status" value="1"/>
</dbReference>
<feature type="repeat" description="Lumazine-binding" evidence="2">
    <location>
        <begin position="1"/>
        <end position="93"/>
    </location>
</feature>
<dbReference type="PANTHER" id="PTHR21098">
    <property type="entry name" value="RIBOFLAVIN SYNTHASE ALPHA CHAIN"/>
    <property type="match status" value="1"/>
</dbReference>
<reference evidence="4 5" key="1">
    <citation type="submission" date="2018-06" db="EMBL/GenBank/DDBJ databases">
        <title>The Genome of Cuscuta australis (Dodder) Provides Insight into the Evolution of Plant Parasitism.</title>
        <authorList>
            <person name="Liu H."/>
        </authorList>
    </citation>
    <scope>NUCLEOTIDE SEQUENCE [LARGE SCALE GENOMIC DNA]</scope>
    <source>
        <strain evidence="5">cv. Yunnan</strain>
        <tissue evidence="4">Vines</tissue>
    </source>
</reference>
<dbReference type="Gene3D" id="2.40.30.20">
    <property type="match status" value="1"/>
</dbReference>
<dbReference type="PANTHER" id="PTHR21098:SF0">
    <property type="entry name" value="RIBOFLAVIN SYNTHASE"/>
    <property type="match status" value="1"/>
</dbReference>
<evidence type="ECO:0000313" key="5">
    <source>
        <dbReference type="Proteomes" id="UP000249390"/>
    </source>
</evidence>
<proteinExistence type="predicted"/>
<comment type="caution">
    <text evidence="4">The sequence shown here is derived from an EMBL/GenBank/DDBJ whole genome shotgun (WGS) entry which is preliminary data.</text>
</comment>
<dbReference type="InterPro" id="IPR001783">
    <property type="entry name" value="Lumazine-bd"/>
</dbReference>
<name>A0A328CWG3_9ASTE</name>
<evidence type="ECO:0000256" key="2">
    <source>
        <dbReference type="PROSITE-ProRule" id="PRU00524"/>
    </source>
</evidence>
<protein>
    <recommendedName>
        <fullName evidence="3">Lumazine-binding domain-containing protein</fullName>
    </recommendedName>
</protein>
<evidence type="ECO:0000259" key="3">
    <source>
        <dbReference type="PROSITE" id="PS51177"/>
    </source>
</evidence>